<evidence type="ECO:0000256" key="12">
    <source>
        <dbReference type="ARBA" id="ARBA00049638"/>
    </source>
</evidence>
<feature type="domain" description="Ionotropic glutamate receptor C-terminal" evidence="14">
    <location>
        <begin position="266"/>
        <end position="456"/>
    </location>
</feature>
<dbReference type="EMBL" id="AUSU01003662">
    <property type="protein sequence ID" value="EPS66477.1"/>
    <property type="molecule type" value="Genomic_DNA"/>
</dbReference>
<accession>S8E2I6</accession>
<dbReference type="Proteomes" id="UP000015453">
    <property type="component" value="Unassembled WGS sequence"/>
</dbReference>
<proteinExistence type="predicted"/>
<dbReference type="InterPro" id="IPR015683">
    <property type="entry name" value="Ionotropic_Glu_rcpt"/>
</dbReference>
<keyword evidence="10" id="KW-1071">Ligand-gated ion channel</keyword>
<keyword evidence="4 13" id="KW-0812">Transmembrane</keyword>
<evidence type="ECO:0000256" key="6">
    <source>
        <dbReference type="ARBA" id="ARBA00023065"/>
    </source>
</evidence>
<reference evidence="15 16" key="1">
    <citation type="journal article" date="2013" name="BMC Genomics">
        <title>The miniature genome of a carnivorous plant Genlisea aurea contains a low number of genes and short non-coding sequences.</title>
        <authorList>
            <person name="Leushkin E.V."/>
            <person name="Sutormin R.A."/>
            <person name="Nabieva E.R."/>
            <person name="Penin A.A."/>
            <person name="Kondrashov A.S."/>
            <person name="Logacheva M.D."/>
        </authorList>
    </citation>
    <scope>NUCLEOTIDE SEQUENCE [LARGE SCALE GENOMIC DNA]</scope>
</reference>
<protein>
    <submittedName>
        <fullName evidence="15">Glutamate receptor</fullName>
    </submittedName>
</protein>
<dbReference type="Gene3D" id="3.40.50.2300">
    <property type="match status" value="2"/>
</dbReference>
<keyword evidence="16" id="KW-1185">Reference proteome</keyword>
<feature type="non-terminal residue" evidence="15">
    <location>
        <position position="460"/>
    </location>
</feature>
<evidence type="ECO:0000256" key="8">
    <source>
        <dbReference type="ARBA" id="ARBA00023170"/>
    </source>
</evidence>
<dbReference type="Gene3D" id="1.10.287.70">
    <property type="match status" value="1"/>
</dbReference>
<keyword evidence="6" id="KW-0406">Ion transport</keyword>
<dbReference type="PANTHER" id="PTHR34836">
    <property type="entry name" value="OS06G0188250 PROTEIN"/>
    <property type="match status" value="1"/>
</dbReference>
<comment type="function">
    <text evidence="12">Glutamate-gated receptor that probably acts as a non-selective cation channel. May be involved in light-signal transduction and calcium homeostasis via the regulation of calcium influx into cells.</text>
</comment>
<evidence type="ECO:0000313" key="16">
    <source>
        <dbReference type="Proteomes" id="UP000015453"/>
    </source>
</evidence>
<dbReference type="FunFam" id="3.40.190.10:FF:000103">
    <property type="entry name" value="Glutamate receptor"/>
    <property type="match status" value="1"/>
</dbReference>
<dbReference type="Pfam" id="PF01094">
    <property type="entry name" value="ANF_receptor"/>
    <property type="match status" value="1"/>
</dbReference>
<feature type="non-terminal residue" evidence="15">
    <location>
        <position position="1"/>
    </location>
</feature>
<evidence type="ECO:0000256" key="3">
    <source>
        <dbReference type="ARBA" id="ARBA00022448"/>
    </source>
</evidence>
<organism evidence="15 16">
    <name type="scientific">Genlisea aurea</name>
    <dbReference type="NCBI Taxonomy" id="192259"/>
    <lineage>
        <taxon>Eukaryota</taxon>
        <taxon>Viridiplantae</taxon>
        <taxon>Streptophyta</taxon>
        <taxon>Embryophyta</taxon>
        <taxon>Tracheophyta</taxon>
        <taxon>Spermatophyta</taxon>
        <taxon>Magnoliopsida</taxon>
        <taxon>eudicotyledons</taxon>
        <taxon>Gunneridae</taxon>
        <taxon>Pentapetalae</taxon>
        <taxon>asterids</taxon>
        <taxon>lamiids</taxon>
        <taxon>Lamiales</taxon>
        <taxon>Lentibulariaceae</taxon>
        <taxon>Genlisea</taxon>
    </lineage>
</organism>
<evidence type="ECO:0000259" key="14">
    <source>
        <dbReference type="SMART" id="SM00079"/>
    </source>
</evidence>
<gene>
    <name evidence="15" type="ORF">M569_08300</name>
</gene>
<dbReference type="Pfam" id="PF10613">
    <property type="entry name" value="Lig_chan-Glu_bd"/>
    <property type="match status" value="1"/>
</dbReference>
<evidence type="ECO:0000313" key="15">
    <source>
        <dbReference type="EMBL" id="EPS66477.1"/>
    </source>
</evidence>
<keyword evidence="11" id="KW-0407">Ion channel</keyword>
<evidence type="ECO:0000256" key="13">
    <source>
        <dbReference type="SAM" id="Phobius"/>
    </source>
</evidence>
<sequence length="460" mass="51392">VRMPYTSLIPASATDDQIVEELYKLMSMQTRVFVVHMLYPLGSRLFTKADELGMMSSDYVWIITDAMGNALNAVTPQVLDSMLGVLGVRPYVPKTKELTNFEARYRNTLLRQNNGNSSINQPLNIFGLWAYDSATALAIAVENAAAAVRNATFSKPSFSRNATDLENIGVSSAGSDLVQAFSNTTFTGLAGKFELTGGQLQSPPYEVINIVGHGARTVGYWTKDQGITRELNSSSSSSSFRSIIWPGDVTYPPKGWVLPVNEKKMRFLVPVKDGFSEFVNVSWNSDNSTHIVGFCISVFDAVIAKLPYGLTYEYVPFAFENRTMAGTYDDLIIQIYLGNYDGLVGDVTIISNRSQYVDFTLPFTESGVSMIVPYVASNKMNTAWVFLRPLTWQLWVTVFCSFVFIGILIWMLEHRINKDFRGPPLNQIGMIFWFSFSTMVFAHKESIVSNLARGVLIIWF</sequence>
<keyword evidence="8 15" id="KW-0675">Receptor</keyword>
<dbReference type="GO" id="GO:0016020">
    <property type="term" value="C:membrane"/>
    <property type="evidence" value="ECO:0007669"/>
    <property type="project" value="UniProtKB-SubCell"/>
</dbReference>
<dbReference type="AlphaFoldDB" id="S8E2I6"/>
<evidence type="ECO:0000256" key="1">
    <source>
        <dbReference type="ARBA" id="ARBA00004141"/>
    </source>
</evidence>
<evidence type="ECO:0000256" key="5">
    <source>
        <dbReference type="ARBA" id="ARBA00022989"/>
    </source>
</evidence>
<dbReference type="SUPFAM" id="SSF53822">
    <property type="entry name" value="Periplasmic binding protein-like I"/>
    <property type="match status" value="1"/>
</dbReference>
<keyword evidence="7 13" id="KW-0472">Membrane</keyword>
<evidence type="ECO:0000256" key="10">
    <source>
        <dbReference type="ARBA" id="ARBA00023286"/>
    </source>
</evidence>
<comment type="subcellular location">
    <subcellularLocation>
        <location evidence="1">Membrane</location>
        <topology evidence="1">Multi-pass membrane protein</topology>
    </subcellularLocation>
</comment>
<evidence type="ECO:0000256" key="7">
    <source>
        <dbReference type="ARBA" id="ARBA00023136"/>
    </source>
</evidence>
<dbReference type="PANTHER" id="PTHR34836:SF1">
    <property type="entry name" value="OS09G0428600 PROTEIN"/>
    <property type="match status" value="1"/>
</dbReference>
<evidence type="ECO:0000256" key="2">
    <source>
        <dbReference type="ARBA" id="ARBA00011095"/>
    </source>
</evidence>
<dbReference type="InterPro" id="IPR019594">
    <property type="entry name" value="Glu/Gly-bd"/>
</dbReference>
<feature type="transmembrane region" description="Helical" evidence="13">
    <location>
        <begin position="392"/>
        <end position="412"/>
    </location>
</feature>
<keyword evidence="3" id="KW-0813">Transport</keyword>
<keyword evidence="5 13" id="KW-1133">Transmembrane helix</keyword>
<keyword evidence="9" id="KW-0325">Glycoprotein</keyword>
<dbReference type="GO" id="GO:0015276">
    <property type="term" value="F:ligand-gated monoatomic ion channel activity"/>
    <property type="evidence" value="ECO:0007669"/>
    <property type="project" value="InterPro"/>
</dbReference>
<dbReference type="SMART" id="SM00079">
    <property type="entry name" value="PBPe"/>
    <property type="match status" value="1"/>
</dbReference>
<evidence type="ECO:0000256" key="9">
    <source>
        <dbReference type="ARBA" id="ARBA00023180"/>
    </source>
</evidence>
<evidence type="ECO:0000256" key="11">
    <source>
        <dbReference type="ARBA" id="ARBA00023303"/>
    </source>
</evidence>
<dbReference type="InterPro" id="IPR001320">
    <property type="entry name" value="Iontro_rcpt_C"/>
</dbReference>
<comment type="subunit">
    <text evidence="2">May form heteromers.</text>
</comment>
<dbReference type="SUPFAM" id="SSF53850">
    <property type="entry name" value="Periplasmic binding protein-like II"/>
    <property type="match status" value="1"/>
</dbReference>
<name>S8E2I6_9LAMI</name>
<dbReference type="Gene3D" id="3.40.190.10">
    <property type="entry name" value="Periplasmic binding protein-like II"/>
    <property type="match status" value="1"/>
</dbReference>
<dbReference type="InterPro" id="IPR028082">
    <property type="entry name" value="Peripla_BP_I"/>
</dbReference>
<dbReference type="InterPro" id="IPR001828">
    <property type="entry name" value="ANF_lig-bd_rcpt"/>
</dbReference>
<dbReference type="Pfam" id="PF00060">
    <property type="entry name" value="Lig_chan"/>
    <property type="match status" value="1"/>
</dbReference>
<evidence type="ECO:0000256" key="4">
    <source>
        <dbReference type="ARBA" id="ARBA00022692"/>
    </source>
</evidence>
<comment type="caution">
    <text evidence="15">The sequence shown here is derived from an EMBL/GenBank/DDBJ whole genome shotgun (WGS) entry which is preliminary data.</text>
</comment>
<dbReference type="OrthoDB" id="5984008at2759"/>